<organism evidence="2 3">
    <name type="scientific">Musa troglodytarum</name>
    <name type="common">fe'i banana</name>
    <dbReference type="NCBI Taxonomy" id="320322"/>
    <lineage>
        <taxon>Eukaryota</taxon>
        <taxon>Viridiplantae</taxon>
        <taxon>Streptophyta</taxon>
        <taxon>Embryophyta</taxon>
        <taxon>Tracheophyta</taxon>
        <taxon>Spermatophyta</taxon>
        <taxon>Magnoliopsida</taxon>
        <taxon>Liliopsida</taxon>
        <taxon>Zingiberales</taxon>
        <taxon>Musaceae</taxon>
        <taxon>Musa</taxon>
    </lineage>
</organism>
<accession>A0A9E7I2L2</accession>
<comment type="similarity">
    <text evidence="1">Belongs to the peptidase S10 family.</text>
</comment>
<evidence type="ECO:0000313" key="2">
    <source>
        <dbReference type="EMBL" id="URE44535.1"/>
    </source>
</evidence>
<reference evidence="2" key="1">
    <citation type="submission" date="2022-05" db="EMBL/GenBank/DDBJ databases">
        <title>The Musa troglodytarum L. genome provides insights into the mechanism of non-climacteric behaviour and enrichment of carotenoids.</title>
        <authorList>
            <person name="Wang J."/>
        </authorList>
    </citation>
    <scope>NUCLEOTIDE SEQUENCE</scope>
    <source>
        <tissue evidence="2">Leaf</tissue>
    </source>
</reference>
<keyword evidence="3" id="KW-1185">Reference proteome</keyword>
<dbReference type="OrthoDB" id="443318at2759"/>
<dbReference type="InterPro" id="IPR001563">
    <property type="entry name" value="Peptidase_S10"/>
</dbReference>
<proteinExistence type="inferred from homology"/>
<gene>
    <name evidence="2" type="ORF">MUK42_13765</name>
</gene>
<dbReference type="Pfam" id="PF00450">
    <property type="entry name" value="Peptidase_S10"/>
    <property type="match status" value="1"/>
</dbReference>
<dbReference type="GO" id="GO:0004185">
    <property type="term" value="F:serine-type carboxypeptidase activity"/>
    <property type="evidence" value="ECO:0007669"/>
    <property type="project" value="InterPro"/>
</dbReference>
<protein>
    <submittedName>
        <fullName evidence="2">Uncharacterized protein</fullName>
    </submittedName>
</protein>
<dbReference type="Proteomes" id="UP001055439">
    <property type="component" value="Chromosome 9"/>
</dbReference>
<dbReference type="AlphaFoldDB" id="A0A9E7I2L2"/>
<sequence>MTFASVRGAGHEVPLFQPRRAFQLFQSFLAGKPLPKT</sequence>
<dbReference type="InterPro" id="IPR029058">
    <property type="entry name" value="AB_hydrolase_fold"/>
</dbReference>
<dbReference type="EMBL" id="CP097511">
    <property type="protein sequence ID" value="URE44535.1"/>
    <property type="molecule type" value="Genomic_DNA"/>
</dbReference>
<evidence type="ECO:0000313" key="3">
    <source>
        <dbReference type="Proteomes" id="UP001055439"/>
    </source>
</evidence>
<dbReference type="SUPFAM" id="SSF53474">
    <property type="entry name" value="alpha/beta-Hydrolases"/>
    <property type="match status" value="1"/>
</dbReference>
<dbReference type="Gene3D" id="3.40.50.12670">
    <property type="match status" value="1"/>
</dbReference>
<evidence type="ECO:0000256" key="1">
    <source>
        <dbReference type="ARBA" id="ARBA00009431"/>
    </source>
</evidence>
<dbReference type="GO" id="GO:0006508">
    <property type="term" value="P:proteolysis"/>
    <property type="evidence" value="ECO:0007669"/>
    <property type="project" value="InterPro"/>
</dbReference>
<name>A0A9E7I2L2_9LILI</name>